<dbReference type="Proteomes" id="UP000298663">
    <property type="component" value="Unassembled WGS sequence"/>
</dbReference>
<evidence type="ECO:0000313" key="3">
    <source>
        <dbReference type="Proteomes" id="UP000298663"/>
    </source>
</evidence>
<protein>
    <submittedName>
        <fullName evidence="2">Uncharacterized protein</fullName>
    </submittedName>
</protein>
<gene>
    <name evidence="2" type="ORF">L596_025338</name>
</gene>
<organism evidence="2 3">
    <name type="scientific">Steinernema carpocapsae</name>
    <name type="common">Entomopathogenic nematode</name>
    <dbReference type="NCBI Taxonomy" id="34508"/>
    <lineage>
        <taxon>Eukaryota</taxon>
        <taxon>Metazoa</taxon>
        <taxon>Ecdysozoa</taxon>
        <taxon>Nematoda</taxon>
        <taxon>Chromadorea</taxon>
        <taxon>Rhabditida</taxon>
        <taxon>Tylenchina</taxon>
        <taxon>Panagrolaimomorpha</taxon>
        <taxon>Strongyloidoidea</taxon>
        <taxon>Steinernematidae</taxon>
        <taxon>Steinernema</taxon>
    </lineage>
</organism>
<dbReference type="AlphaFoldDB" id="A0A4U5M7H1"/>
<sequence length="164" mass="19057">MVSSEPKEMLMAVLRLRIKCLYVALVASVVLFSCTLSVALGFFLSMATFLSAVTVFTLHRGFRNQHLKFMYAYLVQSFITSFLAIFAFFFTALLTWGHHFYPGSWEYLLMEQIFDLCKVHSLLRGFFAFGIIPVAFGFTTVVVLFEFHFRRVCSFNMYRLQFHS</sequence>
<keyword evidence="3" id="KW-1185">Reference proteome</keyword>
<comment type="caution">
    <text evidence="2">The sequence shown here is derived from an EMBL/GenBank/DDBJ whole genome shotgun (WGS) entry which is preliminary data.</text>
</comment>
<name>A0A4U5M7H1_STECR</name>
<feature type="transmembrane region" description="Helical" evidence="1">
    <location>
        <begin position="38"/>
        <end position="58"/>
    </location>
</feature>
<proteinExistence type="predicted"/>
<keyword evidence="1" id="KW-0472">Membrane</keyword>
<feature type="transmembrane region" description="Helical" evidence="1">
    <location>
        <begin position="126"/>
        <end position="149"/>
    </location>
</feature>
<dbReference type="EMBL" id="AZBU02000009">
    <property type="protein sequence ID" value="TKR64861.1"/>
    <property type="molecule type" value="Genomic_DNA"/>
</dbReference>
<feature type="transmembrane region" description="Helical" evidence="1">
    <location>
        <begin position="12"/>
        <end position="32"/>
    </location>
</feature>
<feature type="transmembrane region" description="Helical" evidence="1">
    <location>
        <begin position="70"/>
        <end position="96"/>
    </location>
</feature>
<evidence type="ECO:0000256" key="1">
    <source>
        <dbReference type="SAM" id="Phobius"/>
    </source>
</evidence>
<evidence type="ECO:0000313" key="2">
    <source>
        <dbReference type="EMBL" id="TKR64861.1"/>
    </source>
</evidence>
<keyword evidence="1" id="KW-0812">Transmembrane</keyword>
<reference evidence="2 3" key="1">
    <citation type="journal article" date="2015" name="Genome Biol.">
        <title>Comparative genomics of Steinernema reveals deeply conserved gene regulatory networks.</title>
        <authorList>
            <person name="Dillman A.R."/>
            <person name="Macchietto M."/>
            <person name="Porter C.F."/>
            <person name="Rogers A."/>
            <person name="Williams B."/>
            <person name="Antoshechkin I."/>
            <person name="Lee M.M."/>
            <person name="Goodwin Z."/>
            <person name="Lu X."/>
            <person name="Lewis E.E."/>
            <person name="Goodrich-Blair H."/>
            <person name="Stock S.P."/>
            <person name="Adams B.J."/>
            <person name="Sternberg P.W."/>
            <person name="Mortazavi A."/>
        </authorList>
    </citation>
    <scope>NUCLEOTIDE SEQUENCE [LARGE SCALE GENOMIC DNA]</scope>
    <source>
        <strain evidence="2 3">ALL</strain>
    </source>
</reference>
<reference evidence="2 3" key="2">
    <citation type="journal article" date="2019" name="G3 (Bethesda)">
        <title>Hybrid Assembly of the Genome of the Entomopathogenic Nematode Steinernema carpocapsae Identifies the X-Chromosome.</title>
        <authorList>
            <person name="Serra L."/>
            <person name="Macchietto M."/>
            <person name="Macias-Munoz A."/>
            <person name="McGill C.J."/>
            <person name="Rodriguez I.M."/>
            <person name="Rodriguez B."/>
            <person name="Murad R."/>
            <person name="Mortazavi A."/>
        </authorList>
    </citation>
    <scope>NUCLEOTIDE SEQUENCE [LARGE SCALE GENOMIC DNA]</scope>
    <source>
        <strain evidence="2 3">ALL</strain>
    </source>
</reference>
<accession>A0A4U5M7H1</accession>
<dbReference type="PROSITE" id="PS51257">
    <property type="entry name" value="PROKAR_LIPOPROTEIN"/>
    <property type="match status" value="1"/>
</dbReference>
<keyword evidence="1" id="KW-1133">Transmembrane helix</keyword>